<dbReference type="Pfam" id="PF07875">
    <property type="entry name" value="Coat_F"/>
    <property type="match status" value="1"/>
</dbReference>
<keyword evidence="1" id="KW-0946">Virion</keyword>
<dbReference type="EMBL" id="SORX01000001">
    <property type="protein sequence ID" value="TFE03827.1"/>
    <property type="molecule type" value="Genomic_DNA"/>
</dbReference>
<dbReference type="AlphaFoldDB" id="A0A4Y8LN35"/>
<evidence type="ECO:0000313" key="2">
    <source>
        <dbReference type="Proteomes" id="UP000297776"/>
    </source>
</evidence>
<accession>A0A4Y8LN35</accession>
<evidence type="ECO:0000313" key="1">
    <source>
        <dbReference type="EMBL" id="TFE03827.1"/>
    </source>
</evidence>
<protein>
    <submittedName>
        <fullName evidence="1">Spore coat protein</fullName>
    </submittedName>
</protein>
<keyword evidence="1" id="KW-0167">Capsid protein</keyword>
<reference evidence="1 2" key="1">
    <citation type="submission" date="2019-03" db="EMBL/GenBank/DDBJ databases">
        <authorList>
            <person name="Yang Y."/>
        </authorList>
    </citation>
    <scope>NUCLEOTIDE SEQUENCE [LARGE SCALE GENOMIC DNA]</scope>
    <source>
        <strain evidence="1 2">ASL-1</strain>
    </source>
</reference>
<dbReference type="RefSeq" id="WP_134378508.1">
    <property type="nucleotide sequence ID" value="NZ_SORX01000001.1"/>
</dbReference>
<dbReference type="Proteomes" id="UP000297776">
    <property type="component" value="Unassembled WGS sequence"/>
</dbReference>
<name>A0A4Y8LN35_9BACL</name>
<comment type="caution">
    <text evidence="1">The sequence shown here is derived from an EMBL/GenBank/DDBJ whole genome shotgun (WGS) entry which is preliminary data.</text>
</comment>
<proteinExistence type="predicted"/>
<sequence length="97" mass="10992">MQDIQQHATMSEKDWATDLLILEKHLAVSYSVASNEASTNQLFQFLQSLLNETGRQQHTLYSFMAQQNWYNPAQETPVNIQAASSQAQADKSQLPVH</sequence>
<organism evidence="1 2">
    <name type="scientific">Jeotgalibacillus salarius</name>
    <dbReference type="NCBI Taxonomy" id="546023"/>
    <lineage>
        <taxon>Bacteria</taxon>
        <taxon>Bacillati</taxon>
        <taxon>Bacillota</taxon>
        <taxon>Bacilli</taxon>
        <taxon>Bacillales</taxon>
        <taxon>Caryophanaceae</taxon>
        <taxon>Jeotgalibacillus</taxon>
    </lineage>
</organism>
<dbReference type="InterPro" id="IPR012851">
    <property type="entry name" value="Spore_coat_CotF-like"/>
</dbReference>
<gene>
    <name evidence="1" type="ORF">E2626_00430</name>
</gene>
<dbReference type="OrthoDB" id="1647790at2"/>
<keyword evidence="2" id="KW-1185">Reference proteome</keyword>